<keyword evidence="6" id="KW-0670">Pyruvate</keyword>
<dbReference type="Pfam" id="PF02901">
    <property type="entry name" value="PFL-like"/>
    <property type="match status" value="1"/>
</dbReference>
<feature type="modified residue" description="Glycine radical" evidence="3">
    <location>
        <position position="660"/>
    </location>
</feature>
<dbReference type="Proteomes" id="UP001154420">
    <property type="component" value="Unassembled WGS sequence"/>
</dbReference>
<dbReference type="InterPro" id="IPR004184">
    <property type="entry name" value="PFL_dom"/>
</dbReference>
<gene>
    <name evidence="6" type="ORF">D5281_08745</name>
</gene>
<evidence type="ECO:0000313" key="6">
    <source>
        <dbReference type="EMBL" id="NBJ92678.1"/>
    </source>
</evidence>
<dbReference type="Gene3D" id="3.20.70.20">
    <property type="match status" value="1"/>
</dbReference>
<dbReference type="PROSITE" id="PS51149">
    <property type="entry name" value="GLY_RADICAL_2"/>
    <property type="match status" value="1"/>
</dbReference>
<comment type="caution">
    <text evidence="6">The sequence shown here is derived from an EMBL/GenBank/DDBJ whole genome shotgun (WGS) entry which is preliminary data.</text>
</comment>
<reference evidence="6" key="1">
    <citation type="submission" date="2018-09" db="EMBL/GenBank/DDBJ databases">
        <title>Murine metabolic-syndrome-specific gut microbial biobank.</title>
        <authorList>
            <person name="Liu C."/>
        </authorList>
    </citation>
    <scope>NUCLEOTIDE SEQUENCE</scope>
    <source>
        <strain evidence="6">D42-62</strain>
    </source>
</reference>
<dbReference type="GO" id="GO:0005829">
    <property type="term" value="C:cytosol"/>
    <property type="evidence" value="ECO:0007669"/>
    <property type="project" value="TreeGrafter"/>
</dbReference>
<dbReference type="PROSITE" id="PS51554">
    <property type="entry name" value="PFL"/>
    <property type="match status" value="1"/>
</dbReference>
<dbReference type="InterPro" id="IPR051215">
    <property type="entry name" value="GRE"/>
</dbReference>
<dbReference type="EMBL" id="QZDT01000011">
    <property type="protein sequence ID" value="NBJ92678.1"/>
    <property type="molecule type" value="Genomic_DNA"/>
</dbReference>
<protein>
    <submittedName>
        <fullName evidence="6">Pyruvate formate-lyase</fullName>
    </submittedName>
</protein>
<keyword evidence="2" id="KW-0456">Lyase</keyword>
<dbReference type="InterPro" id="IPR001150">
    <property type="entry name" value="Gly_radical"/>
</dbReference>
<name>A0A9X5GQZ1_9FIRM</name>
<evidence type="ECO:0000256" key="2">
    <source>
        <dbReference type="ARBA" id="ARBA00023239"/>
    </source>
</evidence>
<evidence type="ECO:0000313" key="7">
    <source>
        <dbReference type="Proteomes" id="UP001154420"/>
    </source>
</evidence>
<evidence type="ECO:0000259" key="4">
    <source>
        <dbReference type="PROSITE" id="PS51149"/>
    </source>
</evidence>
<dbReference type="PANTHER" id="PTHR43641">
    <property type="entry name" value="FORMATE ACETYLTRANSFERASE 3-RELATED"/>
    <property type="match status" value="1"/>
</dbReference>
<keyword evidence="7" id="KW-1185">Reference proteome</keyword>
<sequence length="684" mass="77989">MRNRDFAQKRYYRVFRQDRGNSIFYVPLKEWSFQRKAAEHFKAMCEAETPIVFPREKITFTRTNRNVTPAYSPEDIEAEFDVNGKVYNVINNVCPDYSILLEKGFGGIRDEINIRMRSADRKEKDFLMCCLITIQAIEELAERYGREAERVGNRYVKELLQTVPMQPAQSFAQALQAVRFISSMFYLAGNYQLGFGRIDQYLISFYRDDIAEGKVTPQEAEELIGEFFISLNKDTDLYFGVQQGDNGQSMMLGGVKPDGTEGINELTYLFLKVSEKLRLIDPKINLRIDSNTPKDLLLLGCKLTKAGLGFPQYSNDEVVIPALVKVGYSLEDARNYTVAACWEFIIPGKGLDIVNQGAVSFPYAVGEVLKSPDLTDMDETRMEKIIRKNIDWQVKNILENRNQFLLPSPLVSLFFHGTVSACKDVTQCARYRNRGIHGAGSANAADALYLIRNMIRQGKQEELLRLKEAVDKNYEGFEAERDYLRNEFPKVGNGDEQVDEGLYDIFNWFADACEHYSDRRCRIRPGTGSAQFYIWLTNRTNDWIIEPVVGATIDGRRAGEALPSSLAPAQGVKINGLLSVLQSFSVIDYSRIMNGGPITVEFSPSALSTQEGLGKLADILRCFVKMGNQQLQLNVLDYRVLCDAMKHPERHSNLIVRVWGWSGYFCELAPEFQRQVVNRHRYEL</sequence>
<dbReference type="RefSeq" id="WP_277935256.1">
    <property type="nucleotide sequence ID" value="NZ_QZDT01000011.1"/>
</dbReference>
<dbReference type="Pfam" id="PF01228">
    <property type="entry name" value="Gly_radical"/>
    <property type="match status" value="1"/>
</dbReference>
<evidence type="ECO:0000259" key="5">
    <source>
        <dbReference type="PROSITE" id="PS51554"/>
    </source>
</evidence>
<dbReference type="SUPFAM" id="SSF51998">
    <property type="entry name" value="PFL-like glycyl radical enzymes"/>
    <property type="match status" value="1"/>
</dbReference>
<keyword evidence="1 3" id="KW-0556">Organic radical</keyword>
<feature type="domain" description="Glycine radical" evidence="4">
    <location>
        <begin position="564"/>
        <end position="684"/>
    </location>
</feature>
<dbReference type="AlphaFoldDB" id="A0A9X5GQZ1"/>
<organism evidence="6 7">
    <name type="scientific">Parablautia muri</name>
    <dbReference type="NCBI Taxonomy" id="2320879"/>
    <lineage>
        <taxon>Bacteria</taxon>
        <taxon>Bacillati</taxon>
        <taxon>Bacillota</taxon>
        <taxon>Clostridia</taxon>
        <taxon>Lachnospirales</taxon>
        <taxon>Lachnospiraceae</taxon>
        <taxon>Parablautia</taxon>
    </lineage>
</organism>
<dbReference type="PANTHER" id="PTHR43641:SF2">
    <property type="entry name" value="DEHYDRATASE YBIW-RELATED"/>
    <property type="match status" value="1"/>
</dbReference>
<feature type="domain" description="PFL" evidence="5">
    <location>
        <begin position="1"/>
        <end position="557"/>
    </location>
</feature>
<dbReference type="GO" id="GO:0016829">
    <property type="term" value="F:lyase activity"/>
    <property type="evidence" value="ECO:0007669"/>
    <property type="project" value="UniProtKB-KW"/>
</dbReference>
<accession>A0A9X5GQZ1</accession>
<evidence type="ECO:0000256" key="3">
    <source>
        <dbReference type="PROSITE-ProRule" id="PRU00493"/>
    </source>
</evidence>
<proteinExistence type="predicted"/>
<evidence type="ECO:0000256" key="1">
    <source>
        <dbReference type="ARBA" id="ARBA00022818"/>
    </source>
</evidence>